<keyword evidence="3" id="KW-1185">Reference proteome</keyword>
<gene>
    <name evidence="2" type="ORF">DFH07DRAFT_767180</name>
</gene>
<sequence length="205" mass="23153">MSLCEVGFGRDRGVRGGSRTQVFCHVLEPIARNFEHLQFTQRNVLLDIYICFNLNFNLNYIPGSIYACAGSSPSDLNLTRRFNSAHSFHFFPVSGVRNCIHLHYYLEGHGALRKLANEYHAPAEIDSRTAAPRSTGQARGDSAGTEASLCIPGQTRRRFSNTPPSVLARERRRAAPHAPFCSLRRNETRMQRRILLVVFGHARRL</sequence>
<evidence type="ECO:0000256" key="1">
    <source>
        <dbReference type="SAM" id="MobiDB-lite"/>
    </source>
</evidence>
<evidence type="ECO:0000313" key="3">
    <source>
        <dbReference type="Proteomes" id="UP001215280"/>
    </source>
</evidence>
<name>A0AAD7NTH6_9AGAR</name>
<dbReference type="AlphaFoldDB" id="A0AAD7NTH6"/>
<comment type="caution">
    <text evidence="2">The sequence shown here is derived from an EMBL/GenBank/DDBJ whole genome shotgun (WGS) entry which is preliminary data.</text>
</comment>
<proteinExistence type="predicted"/>
<dbReference type="Proteomes" id="UP001215280">
    <property type="component" value="Unassembled WGS sequence"/>
</dbReference>
<dbReference type="EMBL" id="JARJLG010000015">
    <property type="protein sequence ID" value="KAJ7774461.1"/>
    <property type="molecule type" value="Genomic_DNA"/>
</dbReference>
<accession>A0AAD7NTH6</accession>
<protein>
    <submittedName>
        <fullName evidence="2">Uncharacterized protein</fullName>
    </submittedName>
</protein>
<evidence type="ECO:0000313" key="2">
    <source>
        <dbReference type="EMBL" id="KAJ7774461.1"/>
    </source>
</evidence>
<reference evidence="2" key="1">
    <citation type="submission" date="2023-03" db="EMBL/GenBank/DDBJ databases">
        <title>Massive genome expansion in bonnet fungi (Mycena s.s.) driven by repeated elements and novel gene families across ecological guilds.</title>
        <authorList>
            <consortium name="Lawrence Berkeley National Laboratory"/>
            <person name="Harder C.B."/>
            <person name="Miyauchi S."/>
            <person name="Viragh M."/>
            <person name="Kuo A."/>
            <person name="Thoen E."/>
            <person name="Andreopoulos B."/>
            <person name="Lu D."/>
            <person name="Skrede I."/>
            <person name="Drula E."/>
            <person name="Henrissat B."/>
            <person name="Morin E."/>
            <person name="Kohler A."/>
            <person name="Barry K."/>
            <person name="LaButti K."/>
            <person name="Morin E."/>
            <person name="Salamov A."/>
            <person name="Lipzen A."/>
            <person name="Mereny Z."/>
            <person name="Hegedus B."/>
            <person name="Baldrian P."/>
            <person name="Stursova M."/>
            <person name="Weitz H."/>
            <person name="Taylor A."/>
            <person name="Grigoriev I.V."/>
            <person name="Nagy L.G."/>
            <person name="Martin F."/>
            <person name="Kauserud H."/>
        </authorList>
    </citation>
    <scope>NUCLEOTIDE SEQUENCE</scope>
    <source>
        <strain evidence="2">CBHHK188m</strain>
    </source>
</reference>
<feature type="region of interest" description="Disordered" evidence="1">
    <location>
        <begin position="126"/>
        <end position="147"/>
    </location>
</feature>
<organism evidence="2 3">
    <name type="scientific">Mycena maculata</name>
    <dbReference type="NCBI Taxonomy" id="230809"/>
    <lineage>
        <taxon>Eukaryota</taxon>
        <taxon>Fungi</taxon>
        <taxon>Dikarya</taxon>
        <taxon>Basidiomycota</taxon>
        <taxon>Agaricomycotina</taxon>
        <taxon>Agaricomycetes</taxon>
        <taxon>Agaricomycetidae</taxon>
        <taxon>Agaricales</taxon>
        <taxon>Marasmiineae</taxon>
        <taxon>Mycenaceae</taxon>
        <taxon>Mycena</taxon>
    </lineage>
</organism>